<dbReference type="AlphaFoldDB" id="A0A5C5SDN2"/>
<dbReference type="Pfam" id="PF03610">
    <property type="entry name" value="EIIA-man"/>
    <property type="match status" value="1"/>
</dbReference>
<dbReference type="GO" id="GO:0016020">
    <property type="term" value="C:membrane"/>
    <property type="evidence" value="ECO:0007669"/>
    <property type="project" value="InterPro"/>
</dbReference>
<evidence type="ECO:0000256" key="2">
    <source>
        <dbReference type="ARBA" id="ARBA00002788"/>
    </source>
</evidence>
<dbReference type="InterPro" id="IPR036662">
    <property type="entry name" value="PTS_EIIA_man-typ_sf"/>
</dbReference>
<dbReference type="GO" id="GO:0019563">
    <property type="term" value="P:glycerol catabolic process"/>
    <property type="evidence" value="ECO:0007669"/>
    <property type="project" value="InterPro"/>
</dbReference>
<name>A0A5C5SDN2_9STRE</name>
<evidence type="ECO:0000259" key="6">
    <source>
        <dbReference type="PROSITE" id="PS51096"/>
    </source>
</evidence>
<dbReference type="OrthoDB" id="7065393at2"/>
<dbReference type="EC" id="2.7.1.121" evidence="3"/>
<evidence type="ECO:0000313" key="7">
    <source>
        <dbReference type="EMBL" id="TWS99066.1"/>
    </source>
</evidence>
<evidence type="ECO:0000256" key="4">
    <source>
        <dbReference type="ARBA" id="ARBA00022679"/>
    </source>
</evidence>
<evidence type="ECO:0000256" key="5">
    <source>
        <dbReference type="ARBA" id="ARBA00046577"/>
    </source>
</evidence>
<dbReference type="RefSeq" id="WP_146566250.1">
    <property type="nucleotide sequence ID" value="NZ_VOHL01000001.1"/>
</dbReference>
<keyword evidence="4 7" id="KW-0808">Transferase</keyword>
<keyword evidence="8" id="KW-1185">Reference proteome</keyword>
<dbReference type="InterPro" id="IPR039643">
    <property type="entry name" value="DhaM"/>
</dbReference>
<dbReference type="InterPro" id="IPR012844">
    <property type="entry name" value="DhaM_N"/>
</dbReference>
<feature type="domain" description="PTS EIIA type-4" evidence="6">
    <location>
        <begin position="3"/>
        <end position="124"/>
    </location>
</feature>
<dbReference type="PANTHER" id="PTHR38594">
    <property type="entry name" value="PEP-DEPENDENT DIHYDROXYACETONE KINASE, PHOSPHORYL DONOR SUBUNIT DHAM"/>
    <property type="match status" value="1"/>
</dbReference>
<dbReference type="PANTHER" id="PTHR38594:SF1">
    <property type="entry name" value="PEP-DEPENDENT DIHYDROXYACETONE KINASE, PHOSPHORYL DONOR SUBUNIT DHAM"/>
    <property type="match status" value="1"/>
</dbReference>
<reference evidence="7 8" key="1">
    <citation type="submission" date="2019-08" db="EMBL/GenBank/DDBJ databases">
        <authorList>
            <person name="Lei W."/>
        </authorList>
    </citation>
    <scope>NUCLEOTIDE SEQUENCE [LARGE SCALE GENOMIC DNA]</scope>
    <source>
        <strain evidence="7 8">CCUG 66496</strain>
    </source>
</reference>
<dbReference type="SUPFAM" id="SSF53062">
    <property type="entry name" value="PTS system fructose IIA component-like"/>
    <property type="match status" value="1"/>
</dbReference>
<evidence type="ECO:0000256" key="1">
    <source>
        <dbReference type="ARBA" id="ARBA00001113"/>
    </source>
</evidence>
<organism evidence="7 8">
    <name type="scientific">Streptococcus cuniculipharyngis</name>
    <dbReference type="NCBI Taxonomy" id="1562651"/>
    <lineage>
        <taxon>Bacteria</taxon>
        <taxon>Bacillati</taxon>
        <taxon>Bacillota</taxon>
        <taxon>Bacilli</taxon>
        <taxon>Lactobacillales</taxon>
        <taxon>Streptococcaceae</taxon>
        <taxon>Streptococcus</taxon>
    </lineage>
</organism>
<keyword evidence="7" id="KW-0418">Kinase</keyword>
<accession>A0A5C5SDN2</accession>
<dbReference type="EMBL" id="VOHL01000001">
    <property type="protein sequence ID" value="TWS99066.1"/>
    <property type="molecule type" value="Genomic_DNA"/>
</dbReference>
<sequence>MTKLGLVIVSHSQLLAQGLVDLIKEVAKDVALTYVGGLPDGEIGTSFEQVEAAVAANSSSDLLAFYDLGSARMNLELVMDLSDKDLTIQNVPLVEGAYTAAALIQAGADKASILAQLASLTIEK</sequence>
<comment type="subunit">
    <text evidence="5">Homodimer. The dihydroxyacetone kinase complex is composed of a homodimer of DhaM, a homodimer of DhaK and the subunit DhaL.</text>
</comment>
<dbReference type="Proteomes" id="UP000317430">
    <property type="component" value="Unassembled WGS sequence"/>
</dbReference>
<dbReference type="PROSITE" id="PS51096">
    <property type="entry name" value="PTS_EIIA_TYPE_4"/>
    <property type="match status" value="1"/>
</dbReference>
<dbReference type="GO" id="GO:0009401">
    <property type="term" value="P:phosphoenolpyruvate-dependent sugar phosphotransferase system"/>
    <property type="evidence" value="ECO:0007669"/>
    <property type="project" value="InterPro"/>
</dbReference>
<evidence type="ECO:0000256" key="3">
    <source>
        <dbReference type="ARBA" id="ARBA00012095"/>
    </source>
</evidence>
<dbReference type="GO" id="GO:0047324">
    <property type="term" value="F:phosphoenolpyruvate-glycerone phosphotransferase activity"/>
    <property type="evidence" value="ECO:0007669"/>
    <property type="project" value="UniProtKB-EC"/>
</dbReference>
<dbReference type="Gene3D" id="3.40.50.510">
    <property type="entry name" value="Phosphotransferase system, mannose-type IIA component"/>
    <property type="match status" value="1"/>
</dbReference>
<dbReference type="InterPro" id="IPR004701">
    <property type="entry name" value="PTS_EIIA_man-typ"/>
</dbReference>
<comment type="catalytic activity">
    <reaction evidence="1">
        <text>dihydroxyacetone + phosphoenolpyruvate = dihydroxyacetone phosphate + pyruvate</text>
        <dbReference type="Rhea" id="RHEA:18381"/>
        <dbReference type="ChEBI" id="CHEBI:15361"/>
        <dbReference type="ChEBI" id="CHEBI:16016"/>
        <dbReference type="ChEBI" id="CHEBI:57642"/>
        <dbReference type="ChEBI" id="CHEBI:58702"/>
        <dbReference type="EC" id="2.7.1.121"/>
    </reaction>
</comment>
<comment type="function">
    <text evidence="2">Component of the dihydroxyacetone kinase complex, which is responsible for the phosphoenolpyruvate (PEP)-dependent phosphorylation of dihydroxyacetone. DhaM serves as the phosphoryl donor. Is phosphorylated by phosphoenolpyruvate in an EI- and HPr-dependent reaction, and a phosphorelay system on histidine residues finally leads to phosphoryl transfer to DhaL and dihydroxyacetone.</text>
</comment>
<proteinExistence type="predicted"/>
<comment type="caution">
    <text evidence="7">The sequence shown here is derived from an EMBL/GenBank/DDBJ whole genome shotgun (WGS) entry which is preliminary data.</text>
</comment>
<evidence type="ECO:0000313" key="8">
    <source>
        <dbReference type="Proteomes" id="UP000317430"/>
    </source>
</evidence>
<protein>
    <recommendedName>
        <fullName evidence="3">phosphoenolpyruvate--glycerone phosphotransferase</fullName>
        <ecNumber evidence="3">2.7.1.121</ecNumber>
    </recommendedName>
</protein>
<dbReference type="NCBIfam" id="TIGR02364">
    <property type="entry name" value="dha_pts"/>
    <property type="match status" value="1"/>
</dbReference>
<gene>
    <name evidence="7" type="primary">dhaM</name>
    <name evidence="7" type="ORF">FRX57_02360</name>
</gene>